<comment type="caution">
    <text evidence="2">The sequence shown here is derived from an EMBL/GenBank/DDBJ whole genome shotgun (WGS) entry which is preliminary data.</text>
</comment>
<evidence type="ECO:0000313" key="3">
    <source>
        <dbReference type="Proteomes" id="UP000283841"/>
    </source>
</evidence>
<dbReference type="Pfam" id="PF00651">
    <property type="entry name" value="BTB"/>
    <property type="match status" value="1"/>
</dbReference>
<dbReference type="EMBL" id="RCNU01000008">
    <property type="protein sequence ID" value="RWQ94255.1"/>
    <property type="molecule type" value="Genomic_DNA"/>
</dbReference>
<dbReference type="SUPFAM" id="SSF54695">
    <property type="entry name" value="POZ domain"/>
    <property type="match status" value="1"/>
</dbReference>
<dbReference type="AlphaFoldDB" id="A0A443HR13"/>
<dbReference type="CDD" id="cd18186">
    <property type="entry name" value="BTB_POZ_ZBTB_KLHL-like"/>
    <property type="match status" value="1"/>
</dbReference>
<keyword evidence="3" id="KW-1185">Reference proteome</keyword>
<dbReference type="Gene3D" id="3.30.710.10">
    <property type="entry name" value="Potassium Channel Kv1.1, Chain A"/>
    <property type="match status" value="1"/>
</dbReference>
<dbReference type="PANTHER" id="PTHR47843:SF5">
    <property type="entry name" value="BTB_POZ DOMAIN PROTEIN"/>
    <property type="match status" value="1"/>
</dbReference>
<sequence length="252" mass="28460">MANDQLEVAEVKAETADDDGHVGELIASFQSFFASSTFSDLTIVTKDQEFKVHKLIVCSQSGFFARLFKQNWKEAEENVVRLNEDDPRAVEAMVHFMYGFNYNNSGSEHGRVSPMLLNVKVYQVADKYDIPKLKAQAKENFTVAINKCWEMDDFPTAIEDAYSTTTSADRGLRDPLVSLSLEHIDILLDNEDFKQALRNTLGFAADLVQRNAKGKLYLCPCCTNEFYVGASSSFRYCPLCSLESTDWEKHAK</sequence>
<dbReference type="InterPro" id="IPR011333">
    <property type="entry name" value="SKP1/BTB/POZ_sf"/>
</dbReference>
<dbReference type="SMART" id="SM00225">
    <property type="entry name" value="BTB"/>
    <property type="match status" value="1"/>
</dbReference>
<proteinExistence type="predicted"/>
<organism evidence="2 3">
    <name type="scientific">Byssochlamys spectabilis</name>
    <name type="common">Paecilomyces variotii</name>
    <dbReference type="NCBI Taxonomy" id="264951"/>
    <lineage>
        <taxon>Eukaryota</taxon>
        <taxon>Fungi</taxon>
        <taxon>Dikarya</taxon>
        <taxon>Ascomycota</taxon>
        <taxon>Pezizomycotina</taxon>
        <taxon>Eurotiomycetes</taxon>
        <taxon>Eurotiomycetidae</taxon>
        <taxon>Eurotiales</taxon>
        <taxon>Thermoascaceae</taxon>
        <taxon>Paecilomyces</taxon>
    </lineage>
</organism>
<dbReference type="Proteomes" id="UP000283841">
    <property type="component" value="Unassembled WGS sequence"/>
</dbReference>
<dbReference type="PROSITE" id="PS50097">
    <property type="entry name" value="BTB"/>
    <property type="match status" value="1"/>
</dbReference>
<dbReference type="VEuPathDB" id="FungiDB:C8Q69DRAFT_508598"/>
<feature type="domain" description="BTB" evidence="1">
    <location>
        <begin position="39"/>
        <end position="98"/>
    </location>
</feature>
<dbReference type="PANTHER" id="PTHR47843">
    <property type="entry name" value="BTB DOMAIN-CONTAINING PROTEIN-RELATED"/>
    <property type="match status" value="1"/>
</dbReference>
<name>A0A443HR13_BYSSP</name>
<protein>
    <submittedName>
        <fullName evidence="2">BTB/POZ domain protein</fullName>
    </submittedName>
</protein>
<dbReference type="STRING" id="264951.A0A443HR13"/>
<evidence type="ECO:0000259" key="1">
    <source>
        <dbReference type="PROSITE" id="PS50097"/>
    </source>
</evidence>
<gene>
    <name evidence="2" type="ORF">C8Q69DRAFT_508598</name>
</gene>
<accession>A0A443HR13</accession>
<reference evidence="2 3" key="1">
    <citation type="journal article" date="2018" name="Front. Microbiol.">
        <title>Genomic and genetic insights into a cosmopolitan fungus, Paecilomyces variotii (Eurotiales).</title>
        <authorList>
            <person name="Urquhart A.S."/>
            <person name="Mondo S.J."/>
            <person name="Makela M.R."/>
            <person name="Hane J.K."/>
            <person name="Wiebenga A."/>
            <person name="He G."/>
            <person name="Mihaltcheva S."/>
            <person name="Pangilinan J."/>
            <person name="Lipzen A."/>
            <person name="Barry K."/>
            <person name="de Vries R.P."/>
            <person name="Grigoriev I.V."/>
            <person name="Idnurm A."/>
        </authorList>
    </citation>
    <scope>NUCLEOTIDE SEQUENCE [LARGE SCALE GENOMIC DNA]</scope>
    <source>
        <strain evidence="2 3">CBS 101075</strain>
    </source>
</reference>
<evidence type="ECO:0000313" key="2">
    <source>
        <dbReference type="EMBL" id="RWQ94255.1"/>
    </source>
</evidence>
<dbReference type="InterPro" id="IPR000210">
    <property type="entry name" value="BTB/POZ_dom"/>
</dbReference>
<dbReference type="RefSeq" id="XP_028483900.1">
    <property type="nucleotide sequence ID" value="XM_028632995.1"/>
</dbReference>
<dbReference type="OrthoDB" id="6359816at2759"/>
<dbReference type="GeneID" id="39602272"/>